<evidence type="ECO:0000259" key="15">
    <source>
        <dbReference type="PROSITE" id="PS51649"/>
    </source>
</evidence>
<feature type="compositionally biased region" description="Basic residues" evidence="13">
    <location>
        <begin position="2762"/>
        <end position="2773"/>
    </location>
</feature>
<protein>
    <recommendedName>
        <fullName evidence="15">NPH3 domain-containing protein</fullName>
    </recommendedName>
</protein>
<feature type="domain" description="NPH3" evidence="15">
    <location>
        <begin position="2351"/>
        <end position="2627"/>
    </location>
</feature>
<sequence length="3250" mass="358468">MAPAKLSGFCKQGNDWLYNARLPSDITIIVDGVKFHLHKFPLMSKCGKIACMLEEIQSIHDRTFTTKLEEFPGGSDTFLFAAKFCYGIQVEFKARNIITVYCAADYLEMTDDYGEDNLLSKAENFFHKNVLHNWKDCVLALQSCESCMPRAEKLHILQKCLNAVSTMVCTDPSLFGWPMMMYGSLQSPGGSILWNGINTGAKIQSAESDWWFEDISYFSVGLFERLIKTMEARGIRSEYLAGAVMYYARKYLPGLGRWQSRPSSKARTVASFSLIPAAVDQRDLLENIEKLLPKKKGKSFCRFLLGLLRVASILGVKQTCLDSLERRIGMQLELASLDGLLIPSFSNSDTLYDTDCVERIIHHFMSSESGLTLFSPPSLDLLSSPSFEPLRKVARLIDNYLAEVASDVNLKPGEIRSLAEVLPDSSRTLHDGLYRALDIYFRAHPWLSDREKEVLCNIIDYGKLSIDACAHASQNKRLPLRVVLQVLFFEQLHLRAALAGCLNVLEAESAPTGQGVAPTEIAGNVTATGETGQRIVQRDGWVTIVRENQVLKVDMERMRSRVGELEDEVSKIKREMKKVKKSRSSLSSPCIVAGKFGCKPLSKSSDSQTDVVGSTGPTPRPSFEQPHSSRHSRHRKSLKGLKARFIVLYFLLLPPILASLPSFNSISPVSVSEMSISSAPSFNVSTFSNGGANYTTTNKVIGTRAFACLKYINSIESRLKLTSPVSVHTHVLTFTNRDFSVRCVRPDSAGNTISGSLVVEIGSGDRQIDDFGGGGDNGGGGSFGGGDGGQGDSEDEREFGPILKFEDVMKEVEARGVELPPDMMEAAKRNGIRKLFLLRYLDLQESVWPLGFLIKYCSMLRNRMLADPSFLFKVGTEKCLNAVSTMVCTDPSLFGWPMMMYGSLQSPGGSILWNGINTGAKKQSAESDWWFEDISYFSVGLFERLIKTMEARGIRSEYLAGAVMYYARKYLPGLGRWQSRPSSKARTVASFSLIPAAVDQRDLLENIEKLPPKKKGKSFCRFLLGLLRVASILGVKQTCLDSLERRIGMQLELASLDGLLIPSFSNSDTLYDTDCVERIIHHFMSSESGLTLFSPPSFEPLRKVARLIDNYLAEVASDVNLKPGEIRSLAEVLPDSSRTLHDGLYRALDIYFKTLGFLIERRKSFATSSTMGNSLSMPVPMLPKTKRLPLRVVLQVLFFEQLHLRAALAGCLNVLEAESAPTGQGIAPTEIAGNVTATGETGQRIVQRDGWVTIVRENQVLKVDMERMRSRVGELEDEVSKIKREMKKVKKSRSSLSSPCIVAGKFGCKPLSKSSDSQTDVVGSTGPTPRPSFEQPHSSRHSRHRKMYTNMYKDARFIVLYFLLLPPILASLPSFNSISPVSVSEMSISSAPSFNVSTFSNGGANYTTTNKVIGTRAFACLKYINSIESRLKLTSPVSVHTHVLTFTNRDFSVRCVRPDSAGNTSSGSLEGEKGNFDDESRVVEIGSGDRQIDDFGGGGDNGGGGSFGGGDGGQGDSEDEREFGPILKFEDVMKEVEARGGELPPDMMEAAKRNGIRKLFLLRYLDLQESVWPLGFLIKYCSMLRNRMLADPSFLFKVGTELHILRKCLNAVSTMVCTDPSLFGWPMMMYGSLQSPGGSILWNGINTGAKIQSAESDWWFEDISYFSVGLFERLIKTMEARGIRSEYLAGAVMYCARKYLPGLGRWQSRPSSKARTVASFSLIPAAVDQRDLLENIEKLPPKKKGKSFCRFLLGLLRVASILGVKQTCLDSLERRIGMQLELASLDGLLIPSFSNSETLYDTDCVERIIHHFMSSESGLIDNYLAEVASDVNLKPGEIRSLAEVLPDSSRTLHDGLYRALDIYFRAHPWLSDREKEVLCNIIDYGKLSIDACAHASLNKRLPLRVVLQVLFFEQLHLRAALAGCLNVLEAESAPTGQGIAPTEIAGNVTATGETGQRIVQRDGWVTIVRENQVLKVDMERMRSRVGELEDEVSKIKREMKKVKKSRSSLSSPCIVAGKFGCKPLSESSDSQTDVVGSTGPTPRPSFEQPHSSRHSRHRKSLKGLKARFIVLYFLLLPPILASLPSFNSISPVSVSEMSISSAPSFNVSTFSNGGANYTTTNKVIGTRAFACLKYINSIESRLKLTSPVSVHTHVLTFTNRDFSVRCVRPDSAGNTISGSLVVEIGSGDRQIDDFGGGGDNGGGGSFGGGDGGQGDSEDEREFGPILKFEDVMKEVEARGVELPPDMMEAAKGNGIRKLFLLRYLDLRESVWPLGFLIKYCSMLRNRMLADPSFLFKVGTEKCLNAVSTMVCTDPILFGWPMMMYGSLQSPGGSILWNGINTGAKIQSAESDWWFEDISYFSVGLFERLIKTMEARGIRSEYLAGAVMYYARKYLPGLGRWQSRPSSKARTVASFSLIPAAVDQRDLLENIEKLLPKEKGKSFCRFLLGLLRVASILGVKQTCLDSLERRIGMQLELASLDGLLIPSFSNSDTLYDTDCVERIIHHFMSSESGLTLFSPPSFEPLRKVARLIDNYLAEVASDVNLKPGEIRSLAEVLPDSSRTLHDGIYRALDIYFKAHPWLSDREKEVLCNIIDYGKLSIDACAHASQNKRFPLRVVLQVLFFEQLHLRAALAGCLNVLEAEIAPTGQGIAPTGIAGNVTATGETGQRIVQRDGWVTIVRENQVLKVDMERMRSRVGELEDEVSKIKREMKKVKKSRSSLSSPCIVAGKFGCKPLSKSSDSQTDVVGSTGPTPRPSFEQPHSSRHSRHRKKLQSLRGSPVLFRSSKPNTNVNSKARFIVLYFLLLPPILASLPSFNSISLVSVSEMSISSAPSFNVSTFSNGGANYTTTNKVIGTRAFACLKYINSIESRLKLTSPVSVHTHVLTFTNRDFSVRCVRPDSAGNTISGSLEGEKGNFDDESRVVEIGSGDRQIDDFGGGGDNGGGGSFGGGDGGQGDSEDEREFGPILKFEDVMKEVEARGVELPPDMMEAAKRNGIRKLFLLRYLDLQESVWPLGFLIKYCSMLRNRMLADPSFLFKVGTEIVIDSGCATYAEMKKRGKDFWAEFELYFADLLVGIVVDIALVGMLAPYARFGQPSASRGLFGSFQRAASVLPSSVFEAERPGCKFSVKQRIATYFYKGVLYGSVGFGCGIVGQGIANLVMTAKRSIRKSDEDIPVPPLLKSAALWGVFLAVSSNTRYQIINGLERLVEASPVAKQVPPVAMAFTVGVRFANNIYGGMQFVDWAKWSGVQ</sequence>
<evidence type="ECO:0000256" key="13">
    <source>
        <dbReference type="SAM" id="MobiDB-lite"/>
    </source>
</evidence>
<comment type="similarity">
    <text evidence="11">Belongs to the NPH3 family.</text>
</comment>
<evidence type="ECO:0000256" key="8">
    <source>
        <dbReference type="ARBA" id="ARBA00022946"/>
    </source>
</evidence>
<comment type="subcellular location">
    <subcellularLocation>
        <location evidence="1">Plastid</location>
        <location evidence="1">Chloroplast membrane</location>
        <topology evidence="1">Multi-pass membrane protein</topology>
    </subcellularLocation>
</comment>
<feature type="compositionally biased region" description="Polar residues" evidence="13">
    <location>
        <begin position="2025"/>
        <end position="2040"/>
    </location>
</feature>
<dbReference type="UniPathway" id="UPA00143"/>
<evidence type="ECO:0000256" key="10">
    <source>
        <dbReference type="ARBA" id="ARBA00023136"/>
    </source>
</evidence>
<reference evidence="16 17" key="1">
    <citation type="journal article" date="2021" name="bioRxiv">
        <title>The Gossypium anomalum genome as a resource for cotton improvement and evolutionary analysis of hybrid incompatibility.</title>
        <authorList>
            <person name="Grover C.E."/>
            <person name="Yuan D."/>
            <person name="Arick M.A."/>
            <person name="Miller E.R."/>
            <person name="Hu G."/>
            <person name="Peterson D.G."/>
            <person name="Wendel J.F."/>
            <person name="Udall J.A."/>
        </authorList>
    </citation>
    <scope>NUCLEOTIDE SEQUENCE [LARGE SCALE GENOMIC DNA]</scope>
    <source>
        <strain evidence="16">JFW-Udall</strain>
        <tissue evidence="16">Leaf</tissue>
    </source>
</reference>
<keyword evidence="8" id="KW-0809">Transit peptide</keyword>
<comment type="caution">
    <text evidence="16">The sequence shown here is derived from an EMBL/GenBank/DDBJ whole genome shotgun (WGS) entry which is preliminary data.</text>
</comment>
<feature type="compositionally biased region" description="Polar residues" evidence="13">
    <location>
        <begin position="602"/>
        <end position="617"/>
    </location>
</feature>
<feature type="domain" description="NPH3" evidence="15">
    <location>
        <begin position="1657"/>
        <end position="1916"/>
    </location>
</feature>
<keyword evidence="4" id="KW-0150">Chloroplast</keyword>
<keyword evidence="10 14" id="KW-0472">Membrane</keyword>
<comment type="pathway">
    <text evidence="2">Protein modification; protein ubiquitination.</text>
</comment>
<keyword evidence="7" id="KW-0833">Ubl conjugation pathway</keyword>
<evidence type="ECO:0000256" key="11">
    <source>
        <dbReference type="PROSITE-ProRule" id="PRU00982"/>
    </source>
</evidence>
<evidence type="ECO:0000256" key="4">
    <source>
        <dbReference type="ARBA" id="ARBA00022528"/>
    </source>
</evidence>
<dbReference type="Gene3D" id="3.30.710.10">
    <property type="entry name" value="Potassium Channel Kv1.1, Chain A"/>
    <property type="match status" value="1"/>
</dbReference>
<feature type="region of interest" description="Disordered" evidence="13">
    <location>
        <begin position="1310"/>
        <end position="1343"/>
    </location>
</feature>
<feature type="coiled-coil region" evidence="12">
    <location>
        <begin position="1971"/>
        <end position="2005"/>
    </location>
</feature>
<dbReference type="InterPro" id="IPR027356">
    <property type="entry name" value="NPH3_dom"/>
</dbReference>
<organism evidence="16 17">
    <name type="scientific">Gossypium anomalum</name>
    <dbReference type="NCBI Taxonomy" id="47600"/>
    <lineage>
        <taxon>Eukaryota</taxon>
        <taxon>Viridiplantae</taxon>
        <taxon>Streptophyta</taxon>
        <taxon>Embryophyta</taxon>
        <taxon>Tracheophyta</taxon>
        <taxon>Spermatophyta</taxon>
        <taxon>Magnoliopsida</taxon>
        <taxon>eudicotyledons</taxon>
        <taxon>Gunneridae</taxon>
        <taxon>Pentapetalae</taxon>
        <taxon>rosids</taxon>
        <taxon>malvids</taxon>
        <taxon>Malvales</taxon>
        <taxon>Malvaceae</taxon>
        <taxon>Malvoideae</taxon>
        <taxon>Gossypium</taxon>
    </lineage>
</organism>
<dbReference type="Pfam" id="PF11891">
    <property type="entry name" value="RETICULATA-like"/>
    <property type="match status" value="1"/>
</dbReference>
<dbReference type="PANTHER" id="PTHR32370">
    <property type="entry name" value="OS12G0117600 PROTEIN"/>
    <property type="match status" value="1"/>
</dbReference>
<feature type="domain" description="NPH3" evidence="15">
    <location>
        <begin position="928"/>
        <end position="1203"/>
    </location>
</feature>
<dbReference type="InterPro" id="IPR021825">
    <property type="entry name" value="RETICULATA-related"/>
</dbReference>
<evidence type="ECO:0000256" key="14">
    <source>
        <dbReference type="SAM" id="Phobius"/>
    </source>
</evidence>
<feature type="coiled-coil region" evidence="12">
    <location>
        <begin position="548"/>
        <end position="582"/>
    </location>
</feature>
<evidence type="ECO:0000256" key="5">
    <source>
        <dbReference type="ARBA" id="ARBA00022640"/>
    </source>
</evidence>
<evidence type="ECO:0000256" key="2">
    <source>
        <dbReference type="ARBA" id="ARBA00004906"/>
    </source>
</evidence>
<feature type="compositionally biased region" description="Gly residues" evidence="13">
    <location>
        <begin position="1495"/>
        <end position="1515"/>
    </location>
</feature>
<feature type="domain" description="NPH3" evidence="15">
    <location>
        <begin position="209"/>
        <end position="493"/>
    </location>
</feature>
<feature type="region of interest" description="Disordered" evidence="13">
    <location>
        <begin position="2192"/>
        <end position="2219"/>
    </location>
</feature>
<evidence type="ECO:0000256" key="1">
    <source>
        <dbReference type="ARBA" id="ARBA00004508"/>
    </source>
</evidence>
<name>A0A8J5Y7D2_9ROSI</name>
<feature type="transmembrane region" description="Helical" evidence="14">
    <location>
        <begin position="3065"/>
        <end position="3090"/>
    </location>
</feature>
<comment type="similarity">
    <text evidence="3">Belongs to the RETICULATA family.</text>
</comment>
<feature type="coiled-coil region" evidence="12">
    <location>
        <begin position="2682"/>
        <end position="2716"/>
    </location>
</feature>
<feature type="compositionally biased region" description="Gly residues" evidence="13">
    <location>
        <begin position="2935"/>
        <end position="2955"/>
    </location>
</feature>
<keyword evidence="12" id="KW-0175">Coiled coil</keyword>
<feature type="region of interest" description="Disordered" evidence="13">
    <location>
        <begin position="600"/>
        <end position="636"/>
    </location>
</feature>
<evidence type="ECO:0000256" key="6">
    <source>
        <dbReference type="ARBA" id="ARBA00022692"/>
    </source>
</evidence>
<evidence type="ECO:0000256" key="9">
    <source>
        <dbReference type="ARBA" id="ARBA00022989"/>
    </source>
</evidence>
<feature type="region of interest" description="Disordered" evidence="13">
    <location>
        <begin position="2024"/>
        <end position="2059"/>
    </location>
</feature>
<feature type="coiled-coil region" evidence="12">
    <location>
        <begin position="1258"/>
        <end position="1292"/>
    </location>
</feature>
<evidence type="ECO:0000313" key="16">
    <source>
        <dbReference type="EMBL" id="KAG8483468.1"/>
    </source>
</evidence>
<feature type="compositionally biased region" description="Polar residues" evidence="13">
    <location>
        <begin position="2736"/>
        <end position="2751"/>
    </location>
</feature>
<accession>A0A8J5Y7D2</accession>
<evidence type="ECO:0000313" key="17">
    <source>
        <dbReference type="Proteomes" id="UP000701853"/>
    </source>
</evidence>
<evidence type="ECO:0000256" key="7">
    <source>
        <dbReference type="ARBA" id="ARBA00022786"/>
    </source>
</evidence>
<evidence type="ECO:0000256" key="3">
    <source>
        <dbReference type="ARBA" id="ARBA00010793"/>
    </source>
</evidence>
<keyword evidence="9 14" id="KW-1133">Transmembrane helix</keyword>
<dbReference type="Pfam" id="PF03000">
    <property type="entry name" value="NPH3"/>
    <property type="match status" value="4"/>
</dbReference>
<feature type="compositionally biased region" description="Gly residues" evidence="13">
    <location>
        <begin position="771"/>
        <end position="791"/>
    </location>
</feature>
<dbReference type="InterPro" id="IPR043454">
    <property type="entry name" value="NPH3/RPT2-like"/>
</dbReference>
<feature type="region of interest" description="Disordered" evidence="13">
    <location>
        <begin position="2734"/>
        <end position="2785"/>
    </location>
</feature>
<dbReference type="GO" id="GO:0031969">
    <property type="term" value="C:chloroplast membrane"/>
    <property type="evidence" value="ECO:0007669"/>
    <property type="project" value="UniProtKB-SubCell"/>
</dbReference>
<feature type="region of interest" description="Disordered" evidence="13">
    <location>
        <begin position="769"/>
        <end position="796"/>
    </location>
</feature>
<dbReference type="GO" id="GO:0016567">
    <property type="term" value="P:protein ubiquitination"/>
    <property type="evidence" value="ECO:0007669"/>
    <property type="project" value="UniProtKB-UniPathway"/>
</dbReference>
<keyword evidence="5" id="KW-0934">Plastid</keyword>
<dbReference type="SUPFAM" id="SSF54695">
    <property type="entry name" value="POZ domain"/>
    <property type="match status" value="1"/>
</dbReference>
<feature type="compositionally biased region" description="Polar residues" evidence="13">
    <location>
        <begin position="1312"/>
        <end position="1327"/>
    </location>
</feature>
<proteinExistence type="inferred from homology"/>
<dbReference type="PROSITE" id="PS51649">
    <property type="entry name" value="NPH3"/>
    <property type="match status" value="4"/>
</dbReference>
<dbReference type="EMBL" id="JAHUZN010000009">
    <property type="protein sequence ID" value="KAG8483468.1"/>
    <property type="molecule type" value="Genomic_DNA"/>
</dbReference>
<feature type="region of interest" description="Disordered" evidence="13">
    <location>
        <begin position="1489"/>
        <end position="1521"/>
    </location>
</feature>
<dbReference type="InterPro" id="IPR011333">
    <property type="entry name" value="SKP1/BTB/POZ_sf"/>
</dbReference>
<dbReference type="Proteomes" id="UP000701853">
    <property type="component" value="Chromosome 9"/>
</dbReference>
<evidence type="ECO:0000256" key="12">
    <source>
        <dbReference type="SAM" id="Coils"/>
    </source>
</evidence>
<keyword evidence="6 14" id="KW-0812">Transmembrane</keyword>
<feature type="region of interest" description="Disordered" evidence="13">
    <location>
        <begin position="2930"/>
        <end position="2960"/>
    </location>
</feature>
<keyword evidence="17" id="KW-1185">Reference proteome</keyword>
<gene>
    <name evidence="16" type="ORF">CXB51_022400</name>
</gene>
<feature type="compositionally biased region" description="Gly residues" evidence="13">
    <location>
        <begin position="2194"/>
        <end position="2214"/>
    </location>
</feature>
<dbReference type="OrthoDB" id="497268at2759"/>
<feature type="transmembrane region" description="Helical" evidence="14">
    <location>
        <begin position="3140"/>
        <end position="3160"/>
    </location>
</feature>